<dbReference type="GO" id="GO:0080120">
    <property type="term" value="P:CAAX-box protein maturation"/>
    <property type="evidence" value="ECO:0007669"/>
    <property type="project" value="UniProtKB-ARBA"/>
</dbReference>
<evidence type="ECO:0000256" key="1">
    <source>
        <dbReference type="SAM" id="Phobius"/>
    </source>
</evidence>
<dbReference type="AlphaFoldDB" id="A0A2M6ISW4"/>
<protein>
    <recommendedName>
        <fullName evidence="2">CAAX prenyl protease 2/Lysostaphin resistance protein A-like domain-containing protein</fullName>
    </recommendedName>
</protein>
<name>A0A2M6ISW4_9BACT</name>
<feature type="transmembrane region" description="Helical" evidence="1">
    <location>
        <begin position="147"/>
        <end position="167"/>
    </location>
</feature>
<dbReference type="PANTHER" id="PTHR39430:SF1">
    <property type="entry name" value="PROTEASE"/>
    <property type="match status" value="1"/>
</dbReference>
<dbReference type="GO" id="GO:0004175">
    <property type="term" value="F:endopeptidase activity"/>
    <property type="evidence" value="ECO:0007669"/>
    <property type="project" value="UniProtKB-ARBA"/>
</dbReference>
<dbReference type="EMBL" id="PCVM01000113">
    <property type="protein sequence ID" value="PIQ73021.1"/>
    <property type="molecule type" value="Genomic_DNA"/>
</dbReference>
<evidence type="ECO:0000313" key="4">
    <source>
        <dbReference type="Proteomes" id="UP000231056"/>
    </source>
</evidence>
<feature type="domain" description="CAAX prenyl protease 2/Lysostaphin resistance protein A-like" evidence="2">
    <location>
        <begin position="113"/>
        <end position="213"/>
    </location>
</feature>
<gene>
    <name evidence="3" type="ORF">COV58_04810</name>
</gene>
<sequence>MNNTANSTQKMLNYWAISLIFWACFRAYFGTNLPIWLDELVAKPVIFLTPVAFYISKYEKEGFLKAVDLVTNKMKSSITFGMIVGGFFFLTGMTVQFIETGGLIFSEFGGFISFLMIIIISFGSSISEEILSRGFVLKRLFKESGNVWSSVFFASLLFFFLHIPILFSNPDIHGPLLIQVMITDFLLSFTVSFMYLQKKNLMVPIIIHAFYNLSLYLFI</sequence>
<keyword evidence="1" id="KW-1133">Transmembrane helix</keyword>
<evidence type="ECO:0000259" key="2">
    <source>
        <dbReference type="Pfam" id="PF02517"/>
    </source>
</evidence>
<feature type="transmembrane region" description="Helical" evidence="1">
    <location>
        <begin position="173"/>
        <end position="196"/>
    </location>
</feature>
<feature type="transmembrane region" description="Helical" evidence="1">
    <location>
        <begin position="104"/>
        <end position="126"/>
    </location>
</feature>
<dbReference type="InterPro" id="IPR003675">
    <property type="entry name" value="Rce1/LyrA-like_dom"/>
</dbReference>
<feature type="transmembrane region" description="Helical" evidence="1">
    <location>
        <begin position="201"/>
        <end position="218"/>
    </location>
</feature>
<accession>A0A2M6ISW4</accession>
<comment type="caution">
    <text evidence="3">The sequence shown here is derived from an EMBL/GenBank/DDBJ whole genome shotgun (WGS) entry which is preliminary data.</text>
</comment>
<reference evidence="3 4" key="1">
    <citation type="submission" date="2017-09" db="EMBL/GenBank/DDBJ databases">
        <title>Depth-based differentiation of microbial function through sediment-hosted aquifers and enrichment of novel symbionts in the deep terrestrial subsurface.</title>
        <authorList>
            <person name="Probst A.J."/>
            <person name="Ladd B."/>
            <person name="Jarett J.K."/>
            <person name="Geller-Mcgrath D.E."/>
            <person name="Sieber C.M."/>
            <person name="Emerson J.B."/>
            <person name="Anantharaman K."/>
            <person name="Thomas B.C."/>
            <person name="Malmstrom R."/>
            <person name="Stieglmeier M."/>
            <person name="Klingl A."/>
            <person name="Woyke T."/>
            <person name="Ryan C.M."/>
            <person name="Banfield J.F."/>
        </authorList>
    </citation>
    <scope>NUCLEOTIDE SEQUENCE [LARGE SCALE GENOMIC DNA]</scope>
    <source>
        <strain evidence="3">CG11_big_fil_rev_8_21_14_0_20_36_8</strain>
    </source>
</reference>
<dbReference type="PANTHER" id="PTHR39430">
    <property type="entry name" value="MEMBRANE-ASSOCIATED PROTEASE-RELATED"/>
    <property type="match status" value="1"/>
</dbReference>
<dbReference type="Proteomes" id="UP000231056">
    <property type="component" value="Unassembled WGS sequence"/>
</dbReference>
<proteinExistence type="predicted"/>
<feature type="transmembrane region" description="Helical" evidence="1">
    <location>
        <begin position="35"/>
        <end position="56"/>
    </location>
</feature>
<feature type="transmembrane region" description="Helical" evidence="1">
    <location>
        <begin position="77"/>
        <end position="98"/>
    </location>
</feature>
<keyword evidence="1" id="KW-0812">Transmembrane</keyword>
<keyword evidence="1" id="KW-0472">Membrane</keyword>
<evidence type="ECO:0000313" key="3">
    <source>
        <dbReference type="EMBL" id="PIQ73021.1"/>
    </source>
</evidence>
<organism evidence="3 4">
    <name type="scientific">Candidatus Roizmanbacteria bacterium CG11_big_fil_rev_8_21_14_0_20_36_8</name>
    <dbReference type="NCBI Taxonomy" id="1974856"/>
    <lineage>
        <taxon>Bacteria</taxon>
        <taxon>Candidatus Roizmaniibacteriota</taxon>
    </lineage>
</organism>
<dbReference type="Pfam" id="PF02517">
    <property type="entry name" value="Rce1-like"/>
    <property type="match status" value="1"/>
</dbReference>
<feature type="transmembrane region" description="Helical" evidence="1">
    <location>
        <begin position="12"/>
        <end position="29"/>
    </location>
</feature>